<dbReference type="PROSITE" id="PS50011">
    <property type="entry name" value="PROTEIN_KINASE_DOM"/>
    <property type="match status" value="1"/>
</dbReference>
<name>A0A9W3G3P6_CAMBA</name>
<dbReference type="PANTHER" id="PTHR12984:SF15">
    <property type="entry name" value="PROTEIN-ASSOCIATING WITH THE CARBOXYL-TERMINAL DOMAIN OF EZRIN"/>
    <property type="match status" value="1"/>
</dbReference>
<evidence type="ECO:0000256" key="1">
    <source>
        <dbReference type="ARBA" id="ARBA00038349"/>
    </source>
</evidence>
<proteinExistence type="inferred from homology"/>
<dbReference type="Gene3D" id="1.25.10.10">
    <property type="entry name" value="Leucine-rich Repeat Variant"/>
    <property type="match status" value="1"/>
</dbReference>
<dbReference type="GO" id="GO:0005524">
    <property type="term" value="F:ATP binding"/>
    <property type="evidence" value="ECO:0007669"/>
    <property type="project" value="InterPro"/>
</dbReference>
<dbReference type="SMART" id="SM00220">
    <property type="entry name" value="S_TKc"/>
    <property type="match status" value="1"/>
</dbReference>
<feature type="region of interest" description="Disordered" evidence="3">
    <location>
        <begin position="580"/>
        <end position="724"/>
    </location>
</feature>
<accession>A0A9W3G3P6</accession>
<dbReference type="InterPro" id="IPR011989">
    <property type="entry name" value="ARM-like"/>
</dbReference>
<dbReference type="AlphaFoldDB" id="A0A9W3G3P6"/>
<feature type="domain" description="Protein kinase" evidence="4">
    <location>
        <begin position="1"/>
        <end position="245"/>
    </location>
</feature>
<dbReference type="PANTHER" id="PTHR12984">
    <property type="entry name" value="SCY1-RELATED S/T PROTEIN KINASE-LIKE"/>
    <property type="match status" value="1"/>
</dbReference>
<feature type="repeat" description="HEAT" evidence="2">
    <location>
        <begin position="407"/>
        <end position="444"/>
    </location>
</feature>
<dbReference type="InterPro" id="IPR000719">
    <property type="entry name" value="Prot_kinase_dom"/>
</dbReference>
<dbReference type="Gene3D" id="3.30.200.20">
    <property type="entry name" value="Phosphorylase Kinase, domain 1"/>
    <property type="match status" value="1"/>
</dbReference>
<evidence type="ECO:0000256" key="2">
    <source>
        <dbReference type="PROSITE-ProRule" id="PRU00103"/>
    </source>
</evidence>
<gene>
    <name evidence="5" type="primary">SCYL3</name>
</gene>
<comment type="similarity">
    <text evidence="1">Belongs to the protein kinase superfamily.</text>
</comment>
<organism evidence="5">
    <name type="scientific">Camelus bactrianus</name>
    <name type="common">Bactrian camel</name>
    <dbReference type="NCBI Taxonomy" id="9837"/>
    <lineage>
        <taxon>Eukaryota</taxon>
        <taxon>Metazoa</taxon>
        <taxon>Chordata</taxon>
        <taxon>Craniata</taxon>
        <taxon>Vertebrata</taxon>
        <taxon>Euteleostomi</taxon>
        <taxon>Mammalia</taxon>
        <taxon>Eutheria</taxon>
        <taxon>Laurasiatheria</taxon>
        <taxon>Artiodactyla</taxon>
        <taxon>Tylopoda</taxon>
        <taxon>Camelidae</taxon>
        <taxon>Camelus</taxon>
    </lineage>
</organism>
<dbReference type="InterPro" id="IPR011009">
    <property type="entry name" value="Kinase-like_dom_sf"/>
</dbReference>
<evidence type="ECO:0000256" key="3">
    <source>
        <dbReference type="SAM" id="MobiDB-lite"/>
    </source>
</evidence>
<sequence>MGSENSALKSYALKDPPFTLPSGLAVYPAVLQDGKFASVFVYKRENEDKVNKAAKHLKTLRHPCLLRFLSCTVEADGIHLVTERVQPLEVALETLSSAEVCAGIYDILLALIFLHDRGHLTHNNVCLSSVFVSEDGHWKLGGMETVCQVPQATPEFLRSIRSVRDPASIPPEESSPEFTTLPESQGHARDAYSFGTLVESLLTILSEQVSADVLSSFQQTLHSTLLSPTPQCRPALCTLLSHDFFRNDFLEVVNFLKSLTLKSEEEKTEFFNEAVDTGGEQWTSGLEAIQGVKAGCGMVTSPLGRITVLMAEDAGLFHRRLGVAGRPWQSGTPGQGPQWWERGRPRESWRGGRADALSQRFPGSYQLVFAEPVEVKSFLPYLLGPKKEHVRGETACLLSPALFQSRVVPVLLRLFEVHEEHVRMVLLSHLEAYVEHFTQEQLKKVILPQVLLGLRDTSDSIVAITLHSLAVLVSLLGPEVVVGGERTKIFKRTAPSFTKTIDLSPEDSPTHVVCSQRGQTSPVLENPSSSVFPKCLFSGSMPLDSRQHTQRDYYNSLLQTGNQFSQPIKFPINGISDLKITSGDSEKFPSSSKKSEDWPDWSDPEEPENKAASLQVCPTEPCAAATPPRTNVSVDEEETWDDFEPSGLDTEITLEGGTTATRPVTSGEHKAIPTSLPLTEEAKPLKSSPPQKTGLAQSRDDPHQTRPTKVSSEDRRPKVPSELGLGEEFTIQVKKKPVRDPELDWFADMTPDIKPSTAVLVLPGLRTEAMEAMVPTREHVSSVLQFSSKFAAAEMTEGESAGWGEDGELNWEDTNW</sequence>
<dbReference type="PROSITE" id="PS50077">
    <property type="entry name" value="HEAT_REPEAT"/>
    <property type="match status" value="1"/>
</dbReference>
<dbReference type="GO" id="GO:0004672">
    <property type="term" value="F:protein kinase activity"/>
    <property type="evidence" value="ECO:0007669"/>
    <property type="project" value="InterPro"/>
</dbReference>
<dbReference type="SUPFAM" id="SSF48371">
    <property type="entry name" value="ARM repeat"/>
    <property type="match status" value="1"/>
</dbReference>
<reference evidence="5" key="1">
    <citation type="submission" date="2025-08" db="UniProtKB">
        <authorList>
            <consortium name="RefSeq"/>
        </authorList>
    </citation>
    <scope>IDENTIFICATION</scope>
    <source>
        <tissue evidence="5">Blood</tissue>
    </source>
</reference>
<evidence type="ECO:0000259" key="4">
    <source>
        <dbReference type="PROSITE" id="PS50011"/>
    </source>
</evidence>
<dbReference type="InterPro" id="IPR021133">
    <property type="entry name" value="HEAT_type_2"/>
</dbReference>
<dbReference type="InterPro" id="IPR051177">
    <property type="entry name" value="CIK-Related_Protein"/>
</dbReference>
<feature type="compositionally biased region" description="Low complexity" evidence="3">
    <location>
        <begin position="617"/>
        <end position="628"/>
    </location>
</feature>
<dbReference type="InterPro" id="IPR016024">
    <property type="entry name" value="ARM-type_fold"/>
</dbReference>
<dbReference type="Gene3D" id="1.10.510.10">
    <property type="entry name" value="Transferase(Phosphotransferase) domain 1"/>
    <property type="match status" value="1"/>
</dbReference>
<dbReference type="CTD" id="57147"/>
<dbReference type="FunFam" id="1.10.510.10:FF:000546">
    <property type="entry name" value="SCY1 like pseudokinase 3"/>
    <property type="match status" value="1"/>
</dbReference>
<protein>
    <submittedName>
        <fullName evidence="5">Protein-associating with the carboxyl-terminal domain of ezrin</fullName>
    </submittedName>
</protein>
<dbReference type="SUPFAM" id="SSF56112">
    <property type="entry name" value="Protein kinase-like (PK-like)"/>
    <property type="match status" value="1"/>
</dbReference>
<dbReference type="RefSeq" id="XP_045371780.1">
    <property type="nucleotide sequence ID" value="XM_045515824.1"/>
</dbReference>
<evidence type="ECO:0000313" key="5">
    <source>
        <dbReference type="RefSeq" id="XP_045371780.1"/>
    </source>
</evidence>
<feature type="compositionally biased region" description="Acidic residues" evidence="3">
    <location>
        <begin position="634"/>
        <end position="644"/>
    </location>
</feature>
<dbReference type="FunFam" id="3.30.200.20:FF:000298">
    <property type="entry name" value="Protein-associating with the carboxyl-terminal domain of ezrin"/>
    <property type="match status" value="1"/>
</dbReference>